<evidence type="ECO:0000313" key="3">
    <source>
        <dbReference type="Proteomes" id="UP000054018"/>
    </source>
</evidence>
<dbReference type="Proteomes" id="UP000054018">
    <property type="component" value="Unassembled WGS sequence"/>
</dbReference>
<accession>A0A0C9YT86</accession>
<feature type="region of interest" description="Disordered" evidence="1">
    <location>
        <begin position="72"/>
        <end position="106"/>
    </location>
</feature>
<reference evidence="2 3" key="1">
    <citation type="submission" date="2014-04" db="EMBL/GenBank/DDBJ databases">
        <authorList>
            <consortium name="DOE Joint Genome Institute"/>
            <person name="Kuo A."/>
            <person name="Kohler A."/>
            <person name="Costa M.D."/>
            <person name="Nagy L.G."/>
            <person name="Floudas D."/>
            <person name="Copeland A."/>
            <person name="Barry K.W."/>
            <person name="Cichocki N."/>
            <person name="Veneault-Fourrey C."/>
            <person name="LaButti K."/>
            <person name="Lindquist E.A."/>
            <person name="Lipzen A."/>
            <person name="Lundell T."/>
            <person name="Morin E."/>
            <person name="Murat C."/>
            <person name="Sun H."/>
            <person name="Tunlid A."/>
            <person name="Henrissat B."/>
            <person name="Grigoriev I.V."/>
            <person name="Hibbett D.S."/>
            <person name="Martin F."/>
            <person name="Nordberg H.P."/>
            <person name="Cantor M.N."/>
            <person name="Hua S.X."/>
        </authorList>
    </citation>
    <scope>NUCLEOTIDE SEQUENCE [LARGE SCALE GENOMIC DNA]</scope>
    <source>
        <strain evidence="2 3">441</strain>
    </source>
</reference>
<dbReference type="AlphaFoldDB" id="A0A0C9YT86"/>
<protein>
    <submittedName>
        <fullName evidence="2">Uncharacterized protein</fullName>
    </submittedName>
</protein>
<reference evidence="3" key="2">
    <citation type="submission" date="2015-01" db="EMBL/GenBank/DDBJ databases">
        <title>Evolutionary Origins and Diversification of the Mycorrhizal Mutualists.</title>
        <authorList>
            <consortium name="DOE Joint Genome Institute"/>
            <consortium name="Mycorrhizal Genomics Consortium"/>
            <person name="Kohler A."/>
            <person name="Kuo A."/>
            <person name="Nagy L.G."/>
            <person name="Floudas D."/>
            <person name="Copeland A."/>
            <person name="Barry K.W."/>
            <person name="Cichocki N."/>
            <person name="Veneault-Fourrey C."/>
            <person name="LaButti K."/>
            <person name="Lindquist E.A."/>
            <person name="Lipzen A."/>
            <person name="Lundell T."/>
            <person name="Morin E."/>
            <person name="Murat C."/>
            <person name="Riley R."/>
            <person name="Ohm R."/>
            <person name="Sun H."/>
            <person name="Tunlid A."/>
            <person name="Henrissat B."/>
            <person name="Grigoriev I.V."/>
            <person name="Hibbett D.S."/>
            <person name="Martin F."/>
        </authorList>
    </citation>
    <scope>NUCLEOTIDE SEQUENCE [LARGE SCALE GENOMIC DNA]</scope>
    <source>
        <strain evidence="3">441</strain>
    </source>
</reference>
<proteinExistence type="predicted"/>
<feature type="region of interest" description="Disordered" evidence="1">
    <location>
        <begin position="1"/>
        <end position="47"/>
    </location>
</feature>
<gene>
    <name evidence="2" type="ORF">PISMIDRAFT_533087</name>
</gene>
<evidence type="ECO:0000256" key="1">
    <source>
        <dbReference type="SAM" id="MobiDB-lite"/>
    </source>
</evidence>
<feature type="compositionally biased region" description="Acidic residues" evidence="1">
    <location>
        <begin position="30"/>
        <end position="47"/>
    </location>
</feature>
<feature type="region of interest" description="Disordered" evidence="1">
    <location>
        <begin position="160"/>
        <end position="182"/>
    </location>
</feature>
<keyword evidence="3" id="KW-1185">Reference proteome</keyword>
<sequence length="182" mass="19643">MLMPFHRGKHVEPMLSPMRRGTKRSINLDEAADDDTGEEDSDADEQEEYGEMVMDDLGVEMETDVHVGVNLGSEEWGGHTEKDGQTGGGRARAVQAGRTKNCHGDPLQKKGKIRESTSTRTLPAKQTKYVPRSAYASSTTASTSNMTTNAAMNTVTKARNRLGAGGGKTVGASHLTQLRKAH</sequence>
<name>A0A0C9YT86_9AGAM</name>
<dbReference type="EMBL" id="KN834302">
    <property type="protein sequence ID" value="KIK11098.1"/>
    <property type="molecule type" value="Genomic_DNA"/>
</dbReference>
<dbReference type="HOGENOM" id="CLU_1579157_0_0_1"/>
<evidence type="ECO:0000313" key="2">
    <source>
        <dbReference type="EMBL" id="KIK11098.1"/>
    </source>
</evidence>
<organism evidence="2 3">
    <name type="scientific">Pisolithus microcarpus 441</name>
    <dbReference type="NCBI Taxonomy" id="765257"/>
    <lineage>
        <taxon>Eukaryota</taxon>
        <taxon>Fungi</taxon>
        <taxon>Dikarya</taxon>
        <taxon>Basidiomycota</taxon>
        <taxon>Agaricomycotina</taxon>
        <taxon>Agaricomycetes</taxon>
        <taxon>Agaricomycetidae</taxon>
        <taxon>Boletales</taxon>
        <taxon>Sclerodermatineae</taxon>
        <taxon>Pisolithaceae</taxon>
        <taxon>Pisolithus</taxon>
    </lineage>
</organism>